<dbReference type="InterPro" id="IPR050396">
    <property type="entry name" value="Glycosyltr_51/Transpeptidase"/>
</dbReference>
<evidence type="ECO:0000256" key="23">
    <source>
        <dbReference type="ARBA" id="ARBA00023316"/>
    </source>
</evidence>
<evidence type="ECO:0000256" key="2">
    <source>
        <dbReference type="ARBA" id="ARBA00004249"/>
    </source>
</evidence>
<evidence type="ECO:0000256" key="11">
    <source>
        <dbReference type="ARBA" id="ARBA00022670"/>
    </source>
</evidence>
<name>A0ABU0W844_9GAMM</name>
<dbReference type="SUPFAM" id="SSF53955">
    <property type="entry name" value="Lysozyme-like"/>
    <property type="match status" value="1"/>
</dbReference>
<evidence type="ECO:0000256" key="8">
    <source>
        <dbReference type="ARBA" id="ARBA00022475"/>
    </source>
</evidence>
<comment type="caution">
    <text evidence="32">The sequence shown here is derived from an EMBL/GenBank/DDBJ whole genome shotgun (WGS) entry which is preliminary data.</text>
</comment>
<evidence type="ECO:0000256" key="9">
    <source>
        <dbReference type="ARBA" id="ARBA00022519"/>
    </source>
</evidence>
<evidence type="ECO:0000256" key="12">
    <source>
        <dbReference type="ARBA" id="ARBA00022676"/>
    </source>
</evidence>
<evidence type="ECO:0000256" key="22">
    <source>
        <dbReference type="ARBA" id="ARBA00023268"/>
    </source>
</evidence>
<keyword evidence="19 28" id="KW-1133">Transmembrane helix</keyword>
<dbReference type="NCBIfam" id="TIGR02074">
    <property type="entry name" value="PBP_1a_fam"/>
    <property type="match status" value="1"/>
</dbReference>
<evidence type="ECO:0000256" key="7">
    <source>
        <dbReference type="ARBA" id="ARBA00018638"/>
    </source>
</evidence>
<dbReference type="RefSeq" id="WP_306728705.1">
    <property type="nucleotide sequence ID" value="NZ_JAVDDT010000006.1"/>
</dbReference>
<comment type="subcellular location">
    <subcellularLocation>
        <location evidence="2">Cell inner membrane</location>
        <topology evidence="2">Single-pass type II membrane protein</topology>
    </subcellularLocation>
</comment>
<keyword evidence="8" id="KW-1003">Cell membrane</keyword>
<dbReference type="EMBL" id="JAVDDT010000006">
    <property type="protein sequence ID" value="MDQ2070211.1"/>
    <property type="molecule type" value="Genomic_DNA"/>
</dbReference>
<dbReference type="Gene3D" id="3.40.710.10">
    <property type="entry name" value="DD-peptidase/beta-lactamase superfamily"/>
    <property type="match status" value="2"/>
</dbReference>
<feature type="domain" description="Glycosyl transferase family 51" evidence="30">
    <location>
        <begin position="59"/>
        <end position="233"/>
    </location>
</feature>
<feature type="compositionally biased region" description="Basic and acidic residues" evidence="27">
    <location>
        <begin position="798"/>
        <end position="808"/>
    </location>
</feature>
<evidence type="ECO:0000256" key="19">
    <source>
        <dbReference type="ARBA" id="ARBA00022989"/>
    </source>
</evidence>
<evidence type="ECO:0000256" key="18">
    <source>
        <dbReference type="ARBA" id="ARBA00022984"/>
    </source>
</evidence>
<evidence type="ECO:0000256" key="3">
    <source>
        <dbReference type="ARBA" id="ARBA00004752"/>
    </source>
</evidence>
<keyword evidence="11" id="KW-0645">Protease</keyword>
<evidence type="ECO:0000259" key="29">
    <source>
        <dbReference type="Pfam" id="PF00905"/>
    </source>
</evidence>
<comment type="catalytic activity">
    <reaction evidence="26">
        <text>[GlcNAc-(1-&gt;4)-Mur2Ac(oyl-L-Ala-gamma-D-Glu-L-Lys-D-Ala-D-Ala)](n)-di-trans,octa-cis-undecaprenyl diphosphate + beta-D-GlcNAc-(1-&gt;4)-Mur2Ac(oyl-L-Ala-gamma-D-Glu-L-Lys-D-Ala-D-Ala)-di-trans,octa-cis-undecaprenyl diphosphate = [GlcNAc-(1-&gt;4)-Mur2Ac(oyl-L-Ala-gamma-D-Glu-L-Lys-D-Ala-D-Ala)](n+1)-di-trans,octa-cis-undecaprenyl diphosphate + di-trans,octa-cis-undecaprenyl diphosphate + H(+)</text>
        <dbReference type="Rhea" id="RHEA:23708"/>
        <dbReference type="Rhea" id="RHEA-COMP:9602"/>
        <dbReference type="Rhea" id="RHEA-COMP:9603"/>
        <dbReference type="ChEBI" id="CHEBI:15378"/>
        <dbReference type="ChEBI" id="CHEBI:58405"/>
        <dbReference type="ChEBI" id="CHEBI:60033"/>
        <dbReference type="ChEBI" id="CHEBI:78435"/>
        <dbReference type="EC" id="2.4.99.28"/>
    </reaction>
</comment>
<keyword evidence="15" id="KW-0378">Hydrolase</keyword>
<protein>
    <recommendedName>
        <fullName evidence="7">Penicillin-binding protein 1A</fullName>
        <ecNumber evidence="25">2.4.99.28</ecNumber>
        <ecNumber evidence="6">3.4.16.4</ecNumber>
    </recommendedName>
</protein>
<dbReference type="InterPro" id="IPR001460">
    <property type="entry name" value="PCN-bd_Tpept"/>
</dbReference>
<dbReference type="PANTHER" id="PTHR32282">
    <property type="entry name" value="BINDING PROTEIN TRANSPEPTIDASE, PUTATIVE-RELATED"/>
    <property type="match status" value="1"/>
</dbReference>
<dbReference type="EC" id="2.4.99.28" evidence="25"/>
<keyword evidence="23" id="KW-0961">Cell wall biogenesis/degradation</keyword>
<dbReference type="Gene3D" id="1.10.3810.10">
    <property type="entry name" value="Biosynthetic peptidoglycan transglycosylase-like"/>
    <property type="match status" value="1"/>
</dbReference>
<keyword evidence="9" id="KW-0997">Cell inner membrane</keyword>
<evidence type="ECO:0000256" key="28">
    <source>
        <dbReference type="SAM" id="Phobius"/>
    </source>
</evidence>
<dbReference type="EC" id="3.4.16.4" evidence="6"/>
<evidence type="ECO:0000256" key="15">
    <source>
        <dbReference type="ARBA" id="ARBA00022801"/>
    </source>
</evidence>
<gene>
    <name evidence="32" type="ORF">RBH19_10005</name>
</gene>
<evidence type="ECO:0000313" key="32">
    <source>
        <dbReference type="EMBL" id="MDQ2070211.1"/>
    </source>
</evidence>
<evidence type="ECO:0000256" key="4">
    <source>
        <dbReference type="ARBA" id="ARBA00007090"/>
    </source>
</evidence>
<keyword evidence="33" id="KW-1185">Reference proteome</keyword>
<keyword evidence="20 28" id="KW-0472">Membrane</keyword>
<organism evidence="32 33">
    <name type="scientific">Natronospira bacteriovora</name>
    <dbReference type="NCBI Taxonomy" id="3069753"/>
    <lineage>
        <taxon>Bacteria</taxon>
        <taxon>Pseudomonadati</taxon>
        <taxon>Pseudomonadota</taxon>
        <taxon>Gammaproteobacteria</taxon>
        <taxon>Natronospirales</taxon>
        <taxon>Natronospiraceae</taxon>
        <taxon>Natronospira</taxon>
    </lineage>
</organism>
<dbReference type="Pfam" id="PF00905">
    <property type="entry name" value="Transpeptidase"/>
    <property type="match status" value="1"/>
</dbReference>
<evidence type="ECO:0000256" key="16">
    <source>
        <dbReference type="ARBA" id="ARBA00022960"/>
    </source>
</evidence>
<keyword evidence="22" id="KW-0511">Multifunctional enzyme</keyword>
<evidence type="ECO:0000256" key="10">
    <source>
        <dbReference type="ARBA" id="ARBA00022645"/>
    </source>
</evidence>
<reference evidence="32 33" key="1">
    <citation type="submission" date="2023-08" db="EMBL/GenBank/DDBJ databases">
        <title>Whole-genome sequencing of halo(alkali)philic microorganisms from hypersaline lakes.</title>
        <authorList>
            <person name="Sorokin D.Y."/>
            <person name="Abbas B."/>
            <person name="Merkel A.Y."/>
        </authorList>
    </citation>
    <scope>NUCLEOTIDE SEQUENCE [LARGE SCALE GENOMIC DNA]</scope>
    <source>
        <strain evidence="32 33">AB-CW4</strain>
    </source>
</reference>
<keyword evidence="18" id="KW-0573">Peptidoglycan synthesis</keyword>
<evidence type="ECO:0000256" key="14">
    <source>
        <dbReference type="ARBA" id="ARBA00022692"/>
    </source>
</evidence>
<evidence type="ECO:0000256" key="6">
    <source>
        <dbReference type="ARBA" id="ARBA00012448"/>
    </source>
</evidence>
<keyword evidence="17" id="KW-0735">Signal-anchor</keyword>
<feature type="compositionally biased region" description="Acidic residues" evidence="27">
    <location>
        <begin position="809"/>
        <end position="820"/>
    </location>
</feature>
<evidence type="ECO:0000256" key="27">
    <source>
        <dbReference type="SAM" id="MobiDB-lite"/>
    </source>
</evidence>
<dbReference type="InterPro" id="IPR031376">
    <property type="entry name" value="PCB_OB"/>
</dbReference>
<keyword evidence="16" id="KW-0133">Cell shape</keyword>
<dbReference type="Proteomes" id="UP001239019">
    <property type="component" value="Unassembled WGS sequence"/>
</dbReference>
<comment type="similarity">
    <text evidence="4">In the C-terminal section; belongs to the transpeptidase family.</text>
</comment>
<evidence type="ECO:0000256" key="24">
    <source>
        <dbReference type="ARBA" id="ARBA00034000"/>
    </source>
</evidence>
<comment type="catalytic activity">
    <reaction evidence="24">
        <text>Preferential cleavage: (Ac)2-L-Lys-D-Ala-|-D-Ala. Also transpeptidation of peptidyl-alanyl moieties that are N-acyl substituents of D-alanine.</text>
        <dbReference type="EC" id="3.4.16.4"/>
    </reaction>
</comment>
<keyword evidence="13" id="KW-0808">Transferase</keyword>
<feature type="domain" description="Penicillin-binding protein OB-like" evidence="31">
    <location>
        <begin position="320"/>
        <end position="428"/>
    </location>
</feature>
<evidence type="ECO:0000259" key="30">
    <source>
        <dbReference type="Pfam" id="PF00912"/>
    </source>
</evidence>
<keyword evidence="10" id="KW-0121">Carboxypeptidase</keyword>
<dbReference type="InterPro" id="IPR001264">
    <property type="entry name" value="Glyco_trans_51"/>
</dbReference>
<feature type="region of interest" description="Disordered" evidence="27">
    <location>
        <begin position="798"/>
        <end position="820"/>
    </location>
</feature>
<evidence type="ECO:0000313" key="33">
    <source>
        <dbReference type="Proteomes" id="UP001239019"/>
    </source>
</evidence>
<evidence type="ECO:0000256" key="26">
    <source>
        <dbReference type="ARBA" id="ARBA00049902"/>
    </source>
</evidence>
<dbReference type="Pfam" id="PF00912">
    <property type="entry name" value="Transgly"/>
    <property type="match status" value="1"/>
</dbReference>
<evidence type="ECO:0000259" key="31">
    <source>
        <dbReference type="Pfam" id="PF17092"/>
    </source>
</evidence>
<comment type="similarity">
    <text evidence="5">In the N-terminal section; belongs to the glycosyltransferase 51 family.</text>
</comment>
<evidence type="ECO:0000256" key="17">
    <source>
        <dbReference type="ARBA" id="ARBA00022968"/>
    </source>
</evidence>
<dbReference type="PANTHER" id="PTHR32282:SF27">
    <property type="entry name" value="PENICILLIN-BINDING PROTEIN 1A"/>
    <property type="match status" value="1"/>
</dbReference>
<evidence type="ECO:0000256" key="20">
    <source>
        <dbReference type="ARBA" id="ARBA00023136"/>
    </source>
</evidence>
<dbReference type="Pfam" id="PF17092">
    <property type="entry name" value="PCB_OB"/>
    <property type="match status" value="1"/>
</dbReference>
<feature type="domain" description="Penicillin-binding protein transpeptidase" evidence="29">
    <location>
        <begin position="430"/>
        <end position="721"/>
    </location>
</feature>
<comment type="function">
    <text evidence="1">Cell wall formation. Synthesis of cross-linked peptidoglycan from the lipid intermediates. The enzyme has a penicillin-insensitive transglycosylase N-terminal domain (formation of linear glycan strands) and a penicillin-sensitive transpeptidase C-terminal domain (cross-linking of the peptide subunits).</text>
</comment>
<keyword evidence="12" id="KW-0328">Glycosyltransferase</keyword>
<accession>A0ABU0W844</accession>
<keyword evidence="14 28" id="KW-0812">Transmembrane</keyword>
<sequence length="820" mass="91540">MQRFLRVLGFLLATGFTLFVVAVVVVVAAYLYVAPDHPDVEVLREVEMKVPMRVYSRDGRLMAEFGEERRRPLAYEEFPERLREAFIAAEDDRFYQHPGVDYQGLIRATINLIRTRERTQGGSTITMQVARNFFLTRDRTYIRKISEIFLALKIERELSKEEILSLYLNKIFLGHRAFGVAAAAEVYYGKTVDELSLAEMAMIAGLPQAPSRANPLSNPERAVQRRGYVLGRMLERGIISQEEYAEAVMAPVTASHHGAVVEASAPFVSEMVRQHMLDAYGEDAYTEGFRVYTTIDPERQDAATAALRRGLMAYDRRHGWRGAVGQVAMPENPDDDRAWASTLASYYRIGGLEPVVVAAVDEAHFEAVNRMGERLTVDFDTMEWARPFINRARVGDPPEKPADVVMMGDVVFLQNQGDRWGLAQVPEVEGTVVALDPQDGAIIALAGGFDFRHSQFNRAVQALRQPGSAFKPFIYSAALENGFTAATLINDAPVVFEDAALEDVWRPTNYTGRFFGPTRLREALVHSRNLVSVRVLRDVGVWPTVRHLEPFGFEDHSLPRDLSLALGSGDLTPLQLTQGYAVFANGGYRVDPWFIERIEDRHGEAVFTAQPATVCPECEQPELANGYLTDITAPNDENDAVTTAWHPDLFDDELSPSQPLRPAERVINPQNAYLMDSMLRDVIRHGTGRHAMRTLGRRDLAGKTGTANEYRDAWFSGYNPDLVATAWIGFDRSQSLGPREGGAGAALPIWTDFMGQALSGMPERTLEQPAGMVSVRISRESGLVVGADHPNGMFELFREGELPEREERSDQEDSAADDLF</sequence>
<keyword evidence="21" id="KW-0046">Antibiotic resistance</keyword>
<dbReference type="InterPro" id="IPR036950">
    <property type="entry name" value="PBP_transglycosylase"/>
</dbReference>
<dbReference type="InterPro" id="IPR012338">
    <property type="entry name" value="Beta-lactam/transpept-like"/>
</dbReference>
<evidence type="ECO:0000256" key="5">
    <source>
        <dbReference type="ARBA" id="ARBA00007739"/>
    </source>
</evidence>
<dbReference type="InterPro" id="IPR023346">
    <property type="entry name" value="Lysozyme-like_dom_sf"/>
</dbReference>
<dbReference type="SUPFAM" id="SSF56601">
    <property type="entry name" value="beta-lactamase/transpeptidase-like"/>
    <property type="match status" value="1"/>
</dbReference>
<evidence type="ECO:0000256" key="25">
    <source>
        <dbReference type="ARBA" id="ARBA00044770"/>
    </source>
</evidence>
<feature type="transmembrane region" description="Helical" evidence="28">
    <location>
        <begin position="7"/>
        <end position="33"/>
    </location>
</feature>
<evidence type="ECO:0000256" key="13">
    <source>
        <dbReference type="ARBA" id="ARBA00022679"/>
    </source>
</evidence>
<comment type="pathway">
    <text evidence="3">Cell wall biogenesis; peptidoglycan biosynthesis.</text>
</comment>
<evidence type="ECO:0000256" key="1">
    <source>
        <dbReference type="ARBA" id="ARBA00002624"/>
    </source>
</evidence>
<proteinExistence type="inferred from homology"/>
<evidence type="ECO:0000256" key="21">
    <source>
        <dbReference type="ARBA" id="ARBA00023251"/>
    </source>
</evidence>